<organism evidence="8 9">
    <name type="scientific">Carpediemonas membranifera</name>
    <dbReference type="NCBI Taxonomy" id="201153"/>
    <lineage>
        <taxon>Eukaryota</taxon>
        <taxon>Metamonada</taxon>
        <taxon>Carpediemonas-like organisms</taxon>
        <taxon>Carpediemonas</taxon>
    </lineage>
</organism>
<dbReference type="GO" id="GO:0008290">
    <property type="term" value="C:F-actin capping protein complex"/>
    <property type="evidence" value="ECO:0007669"/>
    <property type="project" value="UniProtKB-UniRule"/>
</dbReference>
<comment type="subunit">
    <text evidence="7">Heterodimer of an alpha and a beta subunit.</text>
</comment>
<dbReference type="SUPFAM" id="SSF90096">
    <property type="entry name" value="Subunits of heterodimeric actin filament capping protein Capz"/>
    <property type="match status" value="1"/>
</dbReference>
<dbReference type="AlphaFoldDB" id="A0A8J6B6U4"/>
<evidence type="ECO:0000256" key="5">
    <source>
        <dbReference type="ARBA" id="ARBA00023203"/>
    </source>
</evidence>
<evidence type="ECO:0000256" key="2">
    <source>
        <dbReference type="ARBA" id="ARBA00006039"/>
    </source>
</evidence>
<evidence type="ECO:0000256" key="6">
    <source>
        <dbReference type="ARBA" id="ARBA00023212"/>
    </source>
</evidence>
<comment type="caution">
    <text evidence="8">The sequence shown here is derived from an EMBL/GenBank/DDBJ whole genome shotgun (WGS) entry which is preliminary data.</text>
</comment>
<keyword evidence="6 7" id="KW-0206">Cytoskeleton</keyword>
<comment type="similarity">
    <text evidence="2 7">Belongs to the F-actin-capping protein beta subunit family.</text>
</comment>
<evidence type="ECO:0000313" key="9">
    <source>
        <dbReference type="Proteomes" id="UP000717585"/>
    </source>
</evidence>
<protein>
    <recommendedName>
        <fullName evidence="7">F-actin-capping protein subunit beta</fullName>
    </recommendedName>
</protein>
<evidence type="ECO:0000256" key="7">
    <source>
        <dbReference type="RuleBase" id="RU365078"/>
    </source>
</evidence>
<proteinExistence type="inferred from homology"/>
<dbReference type="GO" id="GO:0000902">
    <property type="term" value="P:cell morphogenesis"/>
    <property type="evidence" value="ECO:0007669"/>
    <property type="project" value="TreeGrafter"/>
</dbReference>
<dbReference type="GO" id="GO:0005737">
    <property type="term" value="C:cytoplasm"/>
    <property type="evidence" value="ECO:0007669"/>
    <property type="project" value="InterPro"/>
</dbReference>
<dbReference type="OrthoDB" id="9979678at2759"/>
<name>A0A8J6B6U4_9EUKA</name>
<dbReference type="PRINTS" id="PR00192">
    <property type="entry name" value="FACTINCAPB"/>
</dbReference>
<comment type="function">
    <text evidence="7">F-actin-capping proteins bind in a Ca(2+)-independent manner to the fast growing ends of actin filaments (barbed end) thereby blocking the exchange of subunits at these ends. Unlike other capping proteins (such as gelsolin and severin), these proteins do not sever actin filaments.</text>
</comment>
<evidence type="ECO:0000313" key="8">
    <source>
        <dbReference type="EMBL" id="KAG9391197.1"/>
    </source>
</evidence>
<dbReference type="InterPro" id="IPR001698">
    <property type="entry name" value="CAPZB"/>
</dbReference>
<dbReference type="Gene3D" id="1.20.58.570">
    <property type="match status" value="1"/>
</dbReference>
<dbReference type="InterPro" id="IPR019771">
    <property type="entry name" value="F-actin_capping_bsu_CS"/>
</dbReference>
<dbReference type="Gene3D" id="3.90.1150.210">
    <property type="entry name" value="F-actin capping protein, beta subunit"/>
    <property type="match status" value="1"/>
</dbReference>
<dbReference type="GO" id="GO:0051016">
    <property type="term" value="P:barbed-end actin filament capping"/>
    <property type="evidence" value="ECO:0007669"/>
    <property type="project" value="UniProtKB-UniRule"/>
</dbReference>
<evidence type="ECO:0000256" key="4">
    <source>
        <dbReference type="ARBA" id="ARBA00022490"/>
    </source>
</evidence>
<comment type="subcellular location">
    <subcellularLocation>
        <location evidence="1 7">Cytoplasm</location>
        <location evidence="1 7">Cytoskeleton</location>
    </subcellularLocation>
</comment>
<evidence type="ECO:0000256" key="3">
    <source>
        <dbReference type="ARBA" id="ARBA00022467"/>
    </source>
</evidence>
<dbReference type="InterPro" id="IPR037282">
    <property type="entry name" value="CapZ_alpha/beta"/>
</dbReference>
<keyword evidence="5 7" id="KW-0009">Actin-binding</keyword>
<dbReference type="Proteomes" id="UP000717585">
    <property type="component" value="Unassembled WGS sequence"/>
</dbReference>
<sequence>MCCQHFIELQTPKPHQTHNMSDAQYEAGLDLVRRLAPTKIPELVGHLCSLCPDLTDDWLTSIDQPLQVKRCAQTGRDFILCDYNRDADSYRSPFSNEYEPPLEDAVLPPDNLRQLEAEANDIFATFTKLYYESGVCSVYAWDPATEDGAFAMGVFIHKVGEGHRGLDQGVWDSIHVFEVVPEGDKFAYRLTTTVLLSMNASGTGLKTLAGSYTQQAENNLKAGSGWHDHVVNMGKMVETMENQMRNSLQSVYFGKAKDVLGELRDAAGASQTQRMAALQSSLAAQLKARNAM</sequence>
<dbReference type="GO" id="GO:0030036">
    <property type="term" value="P:actin cytoskeleton organization"/>
    <property type="evidence" value="ECO:0007669"/>
    <property type="project" value="InterPro"/>
</dbReference>
<keyword evidence="9" id="KW-1185">Reference proteome</keyword>
<keyword evidence="4 7" id="KW-0963">Cytoplasm</keyword>
<dbReference type="InterPro" id="IPR043175">
    <property type="entry name" value="CAPZB_N"/>
</dbReference>
<evidence type="ECO:0000256" key="1">
    <source>
        <dbReference type="ARBA" id="ARBA00004245"/>
    </source>
</evidence>
<dbReference type="Pfam" id="PF01115">
    <property type="entry name" value="F_actin_cap_B"/>
    <property type="match status" value="1"/>
</dbReference>
<dbReference type="PANTHER" id="PTHR10619">
    <property type="entry name" value="F-ACTIN-CAPPING PROTEIN SUBUNIT BETA"/>
    <property type="match status" value="1"/>
</dbReference>
<dbReference type="PROSITE" id="PS00231">
    <property type="entry name" value="F_ACTIN_CAPPING_BETA"/>
    <property type="match status" value="1"/>
</dbReference>
<dbReference type="PANTHER" id="PTHR10619:SF0">
    <property type="entry name" value="F-ACTIN-CAPPING PROTEIN SUBUNIT BETA ISOFORMS 1 AND 2"/>
    <property type="match status" value="1"/>
</dbReference>
<dbReference type="InterPro" id="IPR042276">
    <property type="entry name" value="CapZ_alpha/beta_2"/>
</dbReference>
<dbReference type="FunFam" id="1.20.58.570:FF:000001">
    <property type="entry name" value="F-actin-capping protein subunit beta"/>
    <property type="match status" value="1"/>
</dbReference>
<keyword evidence="3 7" id="KW-0117">Actin capping</keyword>
<reference evidence="8" key="1">
    <citation type="submission" date="2021-05" db="EMBL/GenBank/DDBJ databases">
        <title>A free-living protist that lacks canonical eukaryotic 1 DNA replication and segregation systems.</title>
        <authorList>
            <person name="Salas-Leiva D.E."/>
            <person name="Tromer E.C."/>
            <person name="Curtis B.A."/>
            <person name="Jerlstrom-Hultqvist J."/>
            <person name="Kolisko M."/>
            <person name="Yi Z."/>
            <person name="Salas-Leiva J.S."/>
            <person name="Gallot-Lavallee L."/>
            <person name="Kops G.J.P.L."/>
            <person name="Archibald J.M."/>
            <person name="Simpson A.G.B."/>
            <person name="Roger A.J."/>
        </authorList>
    </citation>
    <scope>NUCLEOTIDE SEQUENCE</scope>
    <source>
        <strain evidence="8">BICM</strain>
    </source>
</reference>
<dbReference type="GO" id="GO:0051015">
    <property type="term" value="F:actin filament binding"/>
    <property type="evidence" value="ECO:0007669"/>
    <property type="project" value="TreeGrafter"/>
</dbReference>
<dbReference type="EMBL" id="JAHDYR010000062">
    <property type="protein sequence ID" value="KAG9391197.1"/>
    <property type="molecule type" value="Genomic_DNA"/>
</dbReference>
<gene>
    <name evidence="8" type="ORF">J8273_7471</name>
</gene>
<accession>A0A8J6B6U4</accession>